<dbReference type="RefSeq" id="WP_250848273.1">
    <property type="nucleotide sequence ID" value="NZ_JBGGKG010000793.1"/>
</dbReference>
<dbReference type="EMBL" id="VLTB01000397">
    <property type="protein sequence ID" value="NDR94361.1"/>
    <property type="molecule type" value="Genomic_DNA"/>
</dbReference>
<evidence type="ECO:0000313" key="2">
    <source>
        <dbReference type="Proteomes" id="UP000471490"/>
    </source>
</evidence>
<evidence type="ECO:0000313" key="1">
    <source>
        <dbReference type="EMBL" id="NDR94361.1"/>
    </source>
</evidence>
<accession>A0A6N9SE20</accession>
<comment type="caution">
    <text evidence="1">The sequence shown here is derived from an EMBL/GenBank/DDBJ whole genome shotgun (WGS) entry which is preliminary data.</text>
</comment>
<dbReference type="Proteomes" id="UP000471490">
    <property type="component" value="Unassembled WGS sequence"/>
</dbReference>
<organism evidence="1 2">
    <name type="scientific">Escherichia coli</name>
    <dbReference type="NCBI Taxonomy" id="562"/>
    <lineage>
        <taxon>Bacteria</taxon>
        <taxon>Pseudomonadati</taxon>
        <taxon>Pseudomonadota</taxon>
        <taxon>Gammaproteobacteria</taxon>
        <taxon>Enterobacterales</taxon>
        <taxon>Enterobacteriaceae</taxon>
        <taxon>Escherichia</taxon>
    </lineage>
</organism>
<dbReference type="AlphaFoldDB" id="A0A6N9SE20"/>
<proteinExistence type="predicted"/>
<feature type="non-terminal residue" evidence="1">
    <location>
        <position position="1"/>
    </location>
</feature>
<reference evidence="1 2" key="1">
    <citation type="journal article" date="2020" name="Int. J. Nanomedicine">
        <title>Consequences Of Long-Term Bacteria's Exposure To Silver Nanoformulations With Different PhysicoChemical Properties.</title>
        <authorList>
            <person name="Kedziora A."/>
            <person name="Wernecki M."/>
            <person name="Korzekwa K."/>
            <person name="Speruda M."/>
            <person name="Gerasymchuk Y."/>
            <person name="Lukowiak A."/>
            <person name="Bugla-Ploskonska G."/>
        </authorList>
    </citation>
    <scope>NUCLEOTIDE SEQUENCE [LARGE SCALE GENOMIC DNA]</scope>
    <source>
        <strain evidence="1 2">ATCC 11230</strain>
    </source>
</reference>
<protein>
    <submittedName>
        <fullName evidence="1">Thiazole biosynthesis protein ThiH</fullName>
    </submittedName>
</protein>
<gene>
    <name evidence="1" type="ORF">FPI65_24480</name>
</gene>
<sequence length="31" mass="3399">PEAVAAALTAQGLQPVWKDWDSYLGRASQRL</sequence>
<name>A0A6N9SE20_ECOLX</name>